<evidence type="ECO:0000313" key="4">
    <source>
        <dbReference type="Proteomes" id="UP000243459"/>
    </source>
</evidence>
<dbReference type="Proteomes" id="UP000243459">
    <property type="component" value="Chromosome 9"/>
</dbReference>
<dbReference type="InterPro" id="IPR013899">
    <property type="entry name" value="DUF1771"/>
</dbReference>
<evidence type="ECO:0000256" key="1">
    <source>
        <dbReference type="SAM" id="MobiDB-lite"/>
    </source>
</evidence>
<dbReference type="PANTHER" id="PTHR47812">
    <property type="entry name" value="SMR (SMALL MUTS RELATED) DOMAIN-CONTAINING PROTEIN"/>
    <property type="match status" value="1"/>
</dbReference>
<proteinExistence type="predicted"/>
<dbReference type="OMA" id="DHLSAQH"/>
<evidence type="ECO:0000259" key="2">
    <source>
        <dbReference type="PROSITE" id="PS50828"/>
    </source>
</evidence>
<dbReference type="InterPro" id="IPR002625">
    <property type="entry name" value="Smr_dom"/>
</dbReference>
<dbReference type="Gramene" id="ONK57715">
    <property type="protein sequence ID" value="ONK57715"/>
    <property type="gene ID" value="A4U43_C09F3340"/>
</dbReference>
<dbReference type="InterPro" id="IPR036063">
    <property type="entry name" value="Smr_dom_sf"/>
</dbReference>
<dbReference type="EMBL" id="CM007389">
    <property type="protein sequence ID" value="ONK57715.1"/>
    <property type="molecule type" value="Genomic_DNA"/>
</dbReference>
<dbReference type="PANTHER" id="PTHR47812:SF2">
    <property type="entry name" value="SMR (SMALL MUTS RELATED) DOMAIN-CONTAINING PROTEIN"/>
    <property type="match status" value="1"/>
</dbReference>
<protein>
    <recommendedName>
        <fullName evidence="2">Smr domain-containing protein</fullName>
    </recommendedName>
</protein>
<dbReference type="Gene3D" id="3.30.1370.110">
    <property type="match status" value="1"/>
</dbReference>
<gene>
    <name evidence="3" type="ORF">A4U43_C09F3340</name>
</gene>
<keyword evidence="4" id="KW-1185">Reference proteome</keyword>
<dbReference type="Pfam" id="PF08590">
    <property type="entry name" value="DUF1771"/>
    <property type="match status" value="1"/>
</dbReference>
<feature type="region of interest" description="Disordered" evidence="1">
    <location>
        <begin position="1"/>
        <end position="34"/>
    </location>
</feature>
<organism evidence="3 4">
    <name type="scientific">Asparagus officinalis</name>
    <name type="common">Garden asparagus</name>
    <dbReference type="NCBI Taxonomy" id="4686"/>
    <lineage>
        <taxon>Eukaryota</taxon>
        <taxon>Viridiplantae</taxon>
        <taxon>Streptophyta</taxon>
        <taxon>Embryophyta</taxon>
        <taxon>Tracheophyta</taxon>
        <taxon>Spermatophyta</taxon>
        <taxon>Magnoliopsida</taxon>
        <taxon>Liliopsida</taxon>
        <taxon>Asparagales</taxon>
        <taxon>Asparagaceae</taxon>
        <taxon>Asparagoideae</taxon>
        <taxon>Asparagus</taxon>
    </lineage>
</organism>
<sequence length="356" mass="40093">MQRPRGQGWADFDRKQRHKQGTGTEYNVEGDSKTQIVNDNSVTKHHIDEMTRKSDATPVTMLKDKHPWADQTLIEDVLVAVNNDVDQTSVLLKEMVMSESQLEDHSLSGPTSSTESYTCEIKSKCLTESSVVENKLPDRDHEVSMSKSTLYVPVEPEWEEDDVYLSHRKDAIRMMRLASQHSRAASNAFLRGDHVSAQQYSSRARDEWLSAEKLNANAAKKILSIRNNQNDIWNIDLHGLHASEAVSALKDHLQNIEEMPPRRSASSDKLTKLEGGISRSASCEYVGGIEANSETKKKELPQQRQMILNVVTGMGNHSRGQAALPLAIKSFLIENGYRFDDARPGVFAVRPKFRHK</sequence>
<dbReference type="SMART" id="SM01162">
    <property type="entry name" value="DUF1771"/>
    <property type="match status" value="1"/>
</dbReference>
<dbReference type="AlphaFoldDB" id="A0A5P1E896"/>
<dbReference type="PROSITE" id="PS50828">
    <property type="entry name" value="SMR"/>
    <property type="match status" value="1"/>
</dbReference>
<dbReference type="SMART" id="SM00463">
    <property type="entry name" value="SMR"/>
    <property type="match status" value="1"/>
</dbReference>
<reference evidence="4" key="1">
    <citation type="journal article" date="2017" name="Nat. Commun.">
        <title>The asparagus genome sheds light on the origin and evolution of a young Y chromosome.</title>
        <authorList>
            <person name="Harkess A."/>
            <person name="Zhou J."/>
            <person name="Xu C."/>
            <person name="Bowers J.E."/>
            <person name="Van der Hulst R."/>
            <person name="Ayyampalayam S."/>
            <person name="Mercati F."/>
            <person name="Riccardi P."/>
            <person name="McKain M.R."/>
            <person name="Kakrana A."/>
            <person name="Tang H."/>
            <person name="Ray J."/>
            <person name="Groenendijk J."/>
            <person name="Arikit S."/>
            <person name="Mathioni S.M."/>
            <person name="Nakano M."/>
            <person name="Shan H."/>
            <person name="Telgmann-Rauber A."/>
            <person name="Kanno A."/>
            <person name="Yue Z."/>
            <person name="Chen H."/>
            <person name="Li W."/>
            <person name="Chen Y."/>
            <person name="Xu X."/>
            <person name="Zhang Y."/>
            <person name="Luo S."/>
            <person name="Chen H."/>
            <person name="Gao J."/>
            <person name="Mao Z."/>
            <person name="Pires J.C."/>
            <person name="Luo M."/>
            <person name="Kudrna D."/>
            <person name="Wing R.A."/>
            <person name="Meyers B.C."/>
            <person name="Yi K."/>
            <person name="Kong H."/>
            <person name="Lavrijsen P."/>
            <person name="Sunseri F."/>
            <person name="Falavigna A."/>
            <person name="Ye Y."/>
            <person name="Leebens-Mack J.H."/>
            <person name="Chen G."/>
        </authorList>
    </citation>
    <scope>NUCLEOTIDE SEQUENCE [LARGE SCALE GENOMIC DNA]</scope>
    <source>
        <strain evidence="4">cv. DH0086</strain>
    </source>
</reference>
<feature type="domain" description="Smr" evidence="2">
    <location>
        <begin position="235"/>
        <end position="352"/>
    </location>
</feature>
<evidence type="ECO:0000313" key="3">
    <source>
        <dbReference type="EMBL" id="ONK57715.1"/>
    </source>
</evidence>
<dbReference type="SUPFAM" id="SSF160443">
    <property type="entry name" value="SMR domain-like"/>
    <property type="match status" value="1"/>
</dbReference>
<accession>A0A5P1E896</accession>
<name>A0A5P1E896_ASPOF</name>